<dbReference type="EMBL" id="RWGX01000003">
    <property type="protein sequence ID" value="RVU89278.1"/>
    <property type="molecule type" value="Genomic_DNA"/>
</dbReference>
<comment type="caution">
    <text evidence="2">The sequence shown here is derived from an EMBL/GenBank/DDBJ whole genome shotgun (WGS) entry which is preliminary data.</text>
</comment>
<evidence type="ECO:0000313" key="2">
    <source>
        <dbReference type="EMBL" id="RVU89278.1"/>
    </source>
</evidence>
<dbReference type="AlphaFoldDB" id="A0AA94F463"/>
<keyword evidence="1" id="KW-0472">Membrane</keyword>
<keyword evidence="1" id="KW-1133">Transmembrane helix</keyword>
<reference evidence="2" key="1">
    <citation type="submission" date="2018-12" db="EMBL/GenBank/DDBJ databases">
        <title>Draft genome sequence of Flaovobacterium columnare BGFS27 isolated from channel catfish in Alabama.</title>
        <authorList>
            <person name="Cai W."/>
            <person name="Arias C."/>
        </authorList>
    </citation>
    <scope>NUCLEOTIDE SEQUENCE [LARGE SCALE GENOMIC DNA]</scope>
    <source>
        <strain evidence="2">BGFS27</strain>
    </source>
</reference>
<name>A0AA94F463_9FLAO</name>
<organism evidence="2">
    <name type="scientific">Flavobacterium columnare</name>
    <dbReference type="NCBI Taxonomy" id="996"/>
    <lineage>
        <taxon>Bacteria</taxon>
        <taxon>Pseudomonadati</taxon>
        <taxon>Bacteroidota</taxon>
        <taxon>Flavobacteriia</taxon>
        <taxon>Flavobacteriales</taxon>
        <taxon>Flavobacteriaceae</taxon>
        <taxon>Flavobacterium</taxon>
    </lineage>
</organism>
<proteinExistence type="predicted"/>
<evidence type="ECO:0000256" key="1">
    <source>
        <dbReference type="SAM" id="Phobius"/>
    </source>
</evidence>
<protein>
    <submittedName>
        <fullName evidence="2">Uncharacterized protein</fullName>
    </submittedName>
</protein>
<feature type="transmembrane region" description="Helical" evidence="1">
    <location>
        <begin position="18"/>
        <end position="40"/>
    </location>
</feature>
<keyword evidence="1" id="KW-0812">Transmembrane</keyword>
<gene>
    <name evidence="2" type="ORF">EJB19_03900</name>
</gene>
<accession>A0AA94F463</accession>
<sequence>MNIKYSNKQEKKSLQERFLLVLGILFFCIYLCMGLMILFWDHLIDRLPLSTGYRITLGIAIIIYAFFRFIRYFRK</sequence>
<feature type="transmembrane region" description="Helical" evidence="1">
    <location>
        <begin position="52"/>
        <end position="70"/>
    </location>
</feature>